<comment type="function">
    <text evidence="14 18">Subunits I and II form the functional core of the enzyme complex. Electrons originating in cytochrome c are transferred via heme a and Cu(A) to the binuclear center formed by heme a3 and Cu(B).</text>
</comment>
<dbReference type="NCBIfam" id="TIGR02866">
    <property type="entry name" value="CoxB"/>
    <property type="match status" value="1"/>
</dbReference>
<dbReference type="GO" id="GO:0004129">
    <property type="term" value="F:cytochrome-c oxidase activity"/>
    <property type="evidence" value="ECO:0007669"/>
    <property type="project" value="UniProtKB-EC"/>
</dbReference>
<evidence type="ECO:0000256" key="16">
    <source>
        <dbReference type="PROSITE-ProRule" id="PRU00433"/>
    </source>
</evidence>
<evidence type="ECO:0000256" key="18">
    <source>
        <dbReference type="RuleBase" id="RU004024"/>
    </source>
</evidence>
<dbReference type="Gene3D" id="2.60.40.420">
    <property type="entry name" value="Cupredoxins - blue copper proteins"/>
    <property type="match status" value="1"/>
</dbReference>
<evidence type="ECO:0000256" key="19">
    <source>
        <dbReference type="SAM" id="Phobius"/>
    </source>
</evidence>
<keyword evidence="13 19" id="KW-0472">Membrane</keyword>
<dbReference type="InterPro" id="IPR008972">
    <property type="entry name" value="Cupredoxin"/>
</dbReference>
<dbReference type="PROSITE" id="PS50857">
    <property type="entry name" value="COX2_CUA"/>
    <property type="match status" value="1"/>
</dbReference>
<keyword evidence="6 17" id="KW-0812">Transmembrane</keyword>
<dbReference type="GO" id="GO:0020037">
    <property type="term" value="F:heme binding"/>
    <property type="evidence" value="ECO:0007669"/>
    <property type="project" value="InterPro"/>
</dbReference>
<dbReference type="InterPro" id="IPR036909">
    <property type="entry name" value="Cyt_c-like_dom_sf"/>
</dbReference>
<evidence type="ECO:0000259" key="21">
    <source>
        <dbReference type="PROSITE" id="PS50999"/>
    </source>
</evidence>
<reference evidence="23 24" key="1">
    <citation type="journal article" date="2018" name="Nat. Biotechnol.">
        <title>A standardized bacterial taxonomy based on genome phylogeny substantially revises the tree of life.</title>
        <authorList>
            <person name="Parks D.H."/>
            <person name="Chuvochina M."/>
            <person name="Waite D.W."/>
            <person name="Rinke C."/>
            <person name="Skarshewski A."/>
            <person name="Chaumeil P.A."/>
            <person name="Hugenholtz P."/>
        </authorList>
    </citation>
    <scope>NUCLEOTIDE SEQUENCE [LARGE SCALE GENOMIC DNA]</scope>
    <source>
        <strain evidence="23">UBA9958</strain>
    </source>
</reference>
<evidence type="ECO:0000256" key="5">
    <source>
        <dbReference type="ARBA" id="ARBA00022660"/>
    </source>
</evidence>
<dbReference type="InterPro" id="IPR002429">
    <property type="entry name" value="CcO_II-like_C"/>
</dbReference>
<dbReference type="PANTHER" id="PTHR22888">
    <property type="entry name" value="CYTOCHROME C OXIDASE, SUBUNIT II"/>
    <property type="match status" value="1"/>
</dbReference>
<evidence type="ECO:0000256" key="7">
    <source>
        <dbReference type="ARBA" id="ARBA00022723"/>
    </source>
</evidence>
<feature type="transmembrane region" description="Helical" evidence="19">
    <location>
        <begin position="89"/>
        <end position="113"/>
    </location>
</feature>
<feature type="domain" description="Cytochrome c" evidence="22">
    <location>
        <begin position="299"/>
        <end position="386"/>
    </location>
</feature>
<dbReference type="STRING" id="1132855.GCA_000384255_02321"/>
<keyword evidence="12 18" id="KW-0186">Copper</keyword>
<evidence type="ECO:0000256" key="2">
    <source>
        <dbReference type="ARBA" id="ARBA00007866"/>
    </source>
</evidence>
<evidence type="ECO:0000313" key="23">
    <source>
        <dbReference type="EMBL" id="HBA08164.1"/>
    </source>
</evidence>
<dbReference type="InterPro" id="IPR001505">
    <property type="entry name" value="Copper_CuA"/>
</dbReference>
<keyword evidence="7 16" id="KW-0479">Metal-binding</keyword>
<accession>A0A351R7Z3</accession>
<feature type="domain" description="Cytochrome oxidase subunit II transmembrane region profile" evidence="21">
    <location>
        <begin position="22"/>
        <end position="118"/>
    </location>
</feature>
<comment type="cofactor">
    <cofactor evidence="18">
        <name>Cu cation</name>
        <dbReference type="ChEBI" id="CHEBI:23378"/>
    </cofactor>
    <text evidence="18">Binds a copper A center.</text>
</comment>
<comment type="similarity">
    <text evidence="2 17">Belongs to the cytochrome c oxidase subunit 2 family.</text>
</comment>
<keyword evidence="9 17" id="KW-0249">Electron transport</keyword>
<proteinExistence type="inferred from homology"/>
<keyword evidence="4 16" id="KW-0349">Heme</keyword>
<dbReference type="PROSITE" id="PS00078">
    <property type="entry name" value="COX2"/>
    <property type="match status" value="1"/>
</dbReference>
<dbReference type="GO" id="GO:0005507">
    <property type="term" value="F:copper ion binding"/>
    <property type="evidence" value="ECO:0007669"/>
    <property type="project" value="InterPro"/>
</dbReference>
<organism evidence="23 24">
    <name type="scientific">Methylotenera mobilis</name>
    <dbReference type="NCBI Taxonomy" id="359408"/>
    <lineage>
        <taxon>Bacteria</taxon>
        <taxon>Pseudomonadati</taxon>
        <taxon>Pseudomonadota</taxon>
        <taxon>Betaproteobacteria</taxon>
        <taxon>Nitrosomonadales</taxon>
        <taxon>Methylophilaceae</taxon>
        <taxon>Methylotenera</taxon>
    </lineage>
</organism>
<evidence type="ECO:0000313" key="24">
    <source>
        <dbReference type="Proteomes" id="UP000264313"/>
    </source>
</evidence>
<evidence type="ECO:0000256" key="12">
    <source>
        <dbReference type="ARBA" id="ARBA00023008"/>
    </source>
</evidence>
<dbReference type="InterPro" id="IPR014222">
    <property type="entry name" value="Cyt_c_oxidase_su2"/>
</dbReference>
<keyword evidence="3 17" id="KW-0813">Transport</keyword>
<evidence type="ECO:0000256" key="9">
    <source>
        <dbReference type="ARBA" id="ARBA00022982"/>
    </source>
</evidence>
<dbReference type="EC" id="7.1.1.9" evidence="18"/>
<evidence type="ECO:0000256" key="1">
    <source>
        <dbReference type="ARBA" id="ARBA00004141"/>
    </source>
</evidence>
<evidence type="ECO:0000256" key="6">
    <source>
        <dbReference type="ARBA" id="ARBA00022692"/>
    </source>
</evidence>
<dbReference type="InterPro" id="IPR009056">
    <property type="entry name" value="Cyt_c-like_dom"/>
</dbReference>
<dbReference type="PROSITE" id="PS51007">
    <property type="entry name" value="CYTC"/>
    <property type="match status" value="1"/>
</dbReference>
<dbReference type="PROSITE" id="PS50999">
    <property type="entry name" value="COX2_TM"/>
    <property type="match status" value="1"/>
</dbReference>
<evidence type="ECO:0000256" key="8">
    <source>
        <dbReference type="ARBA" id="ARBA00022967"/>
    </source>
</evidence>
<dbReference type="PANTHER" id="PTHR22888:SF9">
    <property type="entry name" value="CYTOCHROME C OXIDASE SUBUNIT 2"/>
    <property type="match status" value="1"/>
</dbReference>
<dbReference type="Pfam" id="PF02790">
    <property type="entry name" value="COX2_TM"/>
    <property type="match status" value="1"/>
</dbReference>
<evidence type="ECO:0000256" key="15">
    <source>
        <dbReference type="ARBA" id="ARBA00047816"/>
    </source>
</evidence>
<evidence type="ECO:0000256" key="3">
    <source>
        <dbReference type="ARBA" id="ARBA00022448"/>
    </source>
</evidence>
<dbReference type="InterPro" id="IPR036257">
    <property type="entry name" value="Cyt_c_oxidase_su2_TM_sf"/>
</dbReference>
<evidence type="ECO:0000259" key="20">
    <source>
        <dbReference type="PROSITE" id="PS50857"/>
    </source>
</evidence>
<gene>
    <name evidence="23" type="primary">coxB</name>
    <name evidence="23" type="ORF">DCW48_00240</name>
</gene>
<feature type="transmembrane region" description="Helical" evidence="19">
    <location>
        <begin position="48"/>
        <end position="68"/>
    </location>
</feature>
<dbReference type="Pfam" id="PF13442">
    <property type="entry name" value="Cytochrome_CBB3"/>
    <property type="match status" value="1"/>
</dbReference>
<evidence type="ECO:0000256" key="14">
    <source>
        <dbReference type="ARBA" id="ARBA00024688"/>
    </source>
</evidence>
<evidence type="ECO:0000256" key="10">
    <source>
        <dbReference type="ARBA" id="ARBA00022989"/>
    </source>
</evidence>
<dbReference type="SUPFAM" id="SSF46626">
    <property type="entry name" value="Cytochrome c"/>
    <property type="match status" value="1"/>
</dbReference>
<comment type="caution">
    <text evidence="23">The sequence shown here is derived from an EMBL/GenBank/DDBJ whole genome shotgun (WGS) entry which is preliminary data.</text>
</comment>
<evidence type="ECO:0000256" key="17">
    <source>
        <dbReference type="RuleBase" id="RU000456"/>
    </source>
</evidence>
<dbReference type="Gene3D" id="1.10.287.90">
    <property type="match status" value="1"/>
</dbReference>
<name>A0A351R7Z3_9PROT</name>
<sequence>MLKQAMKKIGFGLLLLLTAPLALAEFRWNFPEPVTPMALDTLHVHNKFMLIVAVIFVVVLAIMIYSLIKHRKSIGHQAVADKAPSTATEIFWTLIPFVILLVIDFVIMGIPAYHSVIMMEDTRNESDMVVKVTGSQWRWQYEYMGNTDKGSQDGLIDAKGIKFVSNLSTPQDQVNGTVPPADTPDSPYLLDVDNRLVLPVGAKVRILMTSTDVLHNWWVPQFGSSRVAVPGFIRETWVQVDKAGTYRGQCKELCGKGHGYMPVVVDALPKEEYAAWVALKKNEINEQAAGADKEWTKDELMEQGKVVYEKNCAVCHQVSGAGLPPAFPALTGSKITTSPIFDTNGKYLPDSHMDRVLNGVRVMPAWKAILNDTEIAAVITYERNALGNSVGDVVQPAQVKAARQ</sequence>
<evidence type="ECO:0000256" key="13">
    <source>
        <dbReference type="ARBA" id="ARBA00023136"/>
    </source>
</evidence>
<dbReference type="EMBL" id="DNAA01000008">
    <property type="protein sequence ID" value="HBA08164.1"/>
    <property type="molecule type" value="Genomic_DNA"/>
</dbReference>
<dbReference type="PRINTS" id="PR01166">
    <property type="entry name" value="CYCOXIDASEII"/>
</dbReference>
<evidence type="ECO:0000256" key="4">
    <source>
        <dbReference type="ARBA" id="ARBA00022617"/>
    </source>
</evidence>
<comment type="subcellular location">
    <subcellularLocation>
        <location evidence="17">Cell membrane</location>
        <topology evidence="17">Multi-pass membrane protein</topology>
    </subcellularLocation>
    <subcellularLocation>
        <location evidence="1">Membrane</location>
        <topology evidence="1">Multi-pass membrane protein</topology>
    </subcellularLocation>
</comment>
<dbReference type="Pfam" id="PF00116">
    <property type="entry name" value="COX2"/>
    <property type="match status" value="1"/>
</dbReference>
<dbReference type="Gene3D" id="1.10.760.10">
    <property type="entry name" value="Cytochrome c-like domain"/>
    <property type="match status" value="1"/>
</dbReference>
<feature type="domain" description="Cytochrome oxidase subunit II copper A binding" evidence="20">
    <location>
        <begin position="125"/>
        <end position="279"/>
    </location>
</feature>
<evidence type="ECO:0000256" key="11">
    <source>
        <dbReference type="ARBA" id="ARBA00023004"/>
    </source>
</evidence>
<keyword evidence="5 17" id="KW-0679">Respiratory chain</keyword>
<protein>
    <recommendedName>
        <fullName evidence="18">Cytochrome c oxidase subunit 2</fullName>
        <ecNumber evidence="18">7.1.1.9</ecNumber>
    </recommendedName>
</protein>
<dbReference type="SUPFAM" id="SSF49503">
    <property type="entry name" value="Cupredoxins"/>
    <property type="match status" value="1"/>
</dbReference>
<dbReference type="AlphaFoldDB" id="A0A351R7Z3"/>
<keyword evidence="10 19" id="KW-1133">Transmembrane helix</keyword>
<dbReference type="SUPFAM" id="SSF81464">
    <property type="entry name" value="Cytochrome c oxidase subunit II-like, transmembrane region"/>
    <property type="match status" value="1"/>
</dbReference>
<dbReference type="GO" id="GO:0016491">
    <property type="term" value="F:oxidoreductase activity"/>
    <property type="evidence" value="ECO:0007669"/>
    <property type="project" value="InterPro"/>
</dbReference>
<dbReference type="InterPro" id="IPR045187">
    <property type="entry name" value="CcO_II"/>
</dbReference>
<dbReference type="GO" id="GO:0042773">
    <property type="term" value="P:ATP synthesis coupled electron transport"/>
    <property type="evidence" value="ECO:0007669"/>
    <property type="project" value="TreeGrafter"/>
</dbReference>
<keyword evidence="11 16" id="KW-0408">Iron</keyword>
<dbReference type="InterPro" id="IPR011759">
    <property type="entry name" value="Cyt_c_oxidase_su2_TM_dom"/>
</dbReference>
<comment type="catalytic activity">
    <reaction evidence="15 18">
        <text>4 Fe(II)-[cytochrome c] + O2 + 8 H(+)(in) = 4 Fe(III)-[cytochrome c] + 2 H2O + 4 H(+)(out)</text>
        <dbReference type="Rhea" id="RHEA:11436"/>
        <dbReference type="Rhea" id="RHEA-COMP:10350"/>
        <dbReference type="Rhea" id="RHEA-COMP:14399"/>
        <dbReference type="ChEBI" id="CHEBI:15377"/>
        <dbReference type="ChEBI" id="CHEBI:15378"/>
        <dbReference type="ChEBI" id="CHEBI:15379"/>
        <dbReference type="ChEBI" id="CHEBI:29033"/>
        <dbReference type="ChEBI" id="CHEBI:29034"/>
        <dbReference type="EC" id="7.1.1.9"/>
    </reaction>
</comment>
<keyword evidence="8" id="KW-1278">Translocase</keyword>
<evidence type="ECO:0000259" key="22">
    <source>
        <dbReference type="PROSITE" id="PS51007"/>
    </source>
</evidence>
<dbReference type="Proteomes" id="UP000264313">
    <property type="component" value="Unassembled WGS sequence"/>
</dbReference>
<dbReference type="GO" id="GO:0005886">
    <property type="term" value="C:plasma membrane"/>
    <property type="evidence" value="ECO:0007669"/>
    <property type="project" value="UniProtKB-SubCell"/>
</dbReference>